<name>A0ABT9ZDN1_9BACI</name>
<keyword evidence="6 8" id="KW-0326">Glycosidase</keyword>
<evidence type="ECO:0000256" key="4">
    <source>
        <dbReference type="ARBA" id="ARBA00019623"/>
    </source>
</evidence>
<evidence type="ECO:0000313" key="13">
    <source>
        <dbReference type="Proteomes" id="UP001234495"/>
    </source>
</evidence>
<evidence type="ECO:0000256" key="1">
    <source>
        <dbReference type="ARBA" id="ARBA00004914"/>
    </source>
</evidence>
<evidence type="ECO:0000259" key="10">
    <source>
        <dbReference type="Pfam" id="PF00251"/>
    </source>
</evidence>
<evidence type="ECO:0000259" key="11">
    <source>
        <dbReference type="Pfam" id="PF08244"/>
    </source>
</evidence>
<dbReference type="InterPro" id="IPR006232">
    <property type="entry name" value="Suc6P_hydrolase"/>
</dbReference>
<evidence type="ECO:0000313" key="12">
    <source>
        <dbReference type="EMBL" id="MDQ0230367.1"/>
    </source>
</evidence>
<dbReference type="InterPro" id="IPR013148">
    <property type="entry name" value="Glyco_hydro_32_N"/>
</dbReference>
<accession>A0ABT9ZDN1</accession>
<dbReference type="CDD" id="cd18623">
    <property type="entry name" value="GH32_ScrB-like"/>
    <property type="match status" value="1"/>
</dbReference>
<dbReference type="SUPFAM" id="SSF49899">
    <property type="entry name" value="Concanavalin A-like lectins/glucanases"/>
    <property type="match status" value="1"/>
</dbReference>
<dbReference type="SUPFAM" id="SSF75005">
    <property type="entry name" value="Arabinanase/levansucrase/invertase"/>
    <property type="match status" value="1"/>
</dbReference>
<proteinExistence type="inferred from homology"/>
<dbReference type="Proteomes" id="UP001234495">
    <property type="component" value="Unassembled WGS sequence"/>
</dbReference>
<evidence type="ECO:0000256" key="9">
    <source>
        <dbReference type="RuleBase" id="RU365015"/>
    </source>
</evidence>
<dbReference type="InterPro" id="IPR018053">
    <property type="entry name" value="Glyco_hydro_32_AS"/>
</dbReference>
<dbReference type="PROSITE" id="PS00609">
    <property type="entry name" value="GLYCOSYL_HYDROL_F32"/>
    <property type="match status" value="1"/>
</dbReference>
<comment type="caution">
    <text evidence="12">The sequence shown here is derived from an EMBL/GenBank/DDBJ whole genome shotgun (WGS) entry which is preliminary data.</text>
</comment>
<dbReference type="EMBL" id="JAUSUD010000005">
    <property type="protein sequence ID" value="MDQ0230367.1"/>
    <property type="molecule type" value="Genomic_DNA"/>
</dbReference>
<dbReference type="EC" id="3.2.1.26" evidence="3 8"/>
<evidence type="ECO:0000256" key="3">
    <source>
        <dbReference type="ARBA" id="ARBA00012758"/>
    </source>
</evidence>
<dbReference type="Pfam" id="PF08244">
    <property type="entry name" value="Glyco_hydro_32C"/>
    <property type="match status" value="1"/>
</dbReference>
<dbReference type="InterPro" id="IPR023296">
    <property type="entry name" value="Glyco_hydro_beta-prop_sf"/>
</dbReference>
<dbReference type="SMART" id="SM00640">
    <property type="entry name" value="Glyco_32"/>
    <property type="match status" value="1"/>
</dbReference>
<dbReference type="PANTHER" id="PTHR43101:SF1">
    <property type="entry name" value="BETA-FRUCTOSIDASE"/>
    <property type="match status" value="1"/>
</dbReference>
<dbReference type="Gene3D" id="2.60.120.560">
    <property type="entry name" value="Exo-inulinase, domain 1"/>
    <property type="match status" value="1"/>
</dbReference>
<evidence type="ECO:0000256" key="2">
    <source>
        <dbReference type="ARBA" id="ARBA00009902"/>
    </source>
</evidence>
<dbReference type="RefSeq" id="WP_307339534.1">
    <property type="nucleotide sequence ID" value="NZ_JAUSUD010000005.1"/>
</dbReference>
<dbReference type="InterPro" id="IPR013320">
    <property type="entry name" value="ConA-like_dom_sf"/>
</dbReference>
<keyword evidence="9" id="KW-0119">Carbohydrate metabolism</keyword>
<comment type="function">
    <text evidence="9">Enables the bacterium to metabolize sucrose as a sole carbon source.</text>
</comment>
<dbReference type="InterPro" id="IPR051214">
    <property type="entry name" value="GH32_Enzymes"/>
</dbReference>
<dbReference type="InterPro" id="IPR001362">
    <property type="entry name" value="Glyco_hydro_32"/>
</dbReference>
<comment type="similarity">
    <text evidence="2 8">Belongs to the glycosyl hydrolase 32 family.</text>
</comment>
<dbReference type="Pfam" id="PF00251">
    <property type="entry name" value="Glyco_hydro_32N"/>
    <property type="match status" value="1"/>
</dbReference>
<evidence type="ECO:0000256" key="7">
    <source>
        <dbReference type="ARBA" id="ARBA00033367"/>
    </source>
</evidence>
<organism evidence="12 13">
    <name type="scientific">Metabacillus malikii</name>
    <dbReference type="NCBI Taxonomy" id="1504265"/>
    <lineage>
        <taxon>Bacteria</taxon>
        <taxon>Bacillati</taxon>
        <taxon>Bacillota</taxon>
        <taxon>Bacilli</taxon>
        <taxon>Bacillales</taxon>
        <taxon>Bacillaceae</taxon>
        <taxon>Metabacillus</taxon>
    </lineage>
</organism>
<reference evidence="12 13" key="1">
    <citation type="submission" date="2023-07" db="EMBL/GenBank/DDBJ databases">
        <title>Genomic Encyclopedia of Type Strains, Phase IV (KMG-IV): sequencing the most valuable type-strain genomes for metagenomic binning, comparative biology and taxonomic classification.</title>
        <authorList>
            <person name="Goeker M."/>
        </authorList>
    </citation>
    <scope>NUCLEOTIDE SEQUENCE [LARGE SCALE GENOMIC DNA]</scope>
    <source>
        <strain evidence="12 13">DSM 29005</strain>
    </source>
</reference>
<evidence type="ECO:0000256" key="8">
    <source>
        <dbReference type="RuleBase" id="RU362110"/>
    </source>
</evidence>
<gene>
    <name evidence="12" type="ORF">J2S19_001621</name>
</gene>
<feature type="domain" description="Glycosyl hydrolase family 32 N-terminal" evidence="10">
    <location>
        <begin position="37"/>
        <end position="338"/>
    </location>
</feature>
<feature type="domain" description="Glycosyl hydrolase family 32 C-terminal" evidence="11">
    <location>
        <begin position="342"/>
        <end position="482"/>
    </location>
</feature>
<dbReference type="NCBIfam" id="TIGR01322">
    <property type="entry name" value="scrB_fam"/>
    <property type="match status" value="1"/>
</dbReference>
<keyword evidence="13" id="KW-1185">Reference proteome</keyword>
<dbReference type="InterPro" id="IPR013189">
    <property type="entry name" value="Glyco_hydro_32_C"/>
</dbReference>
<dbReference type="Gene3D" id="2.115.10.20">
    <property type="entry name" value="Glycosyl hydrolase domain, family 43"/>
    <property type="match status" value="1"/>
</dbReference>
<comment type="pathway">
    <text evidence="1 9">Glycan biosynthesis; sucrose metabolism.</text>
</comment>
<protein>
    <recommendedName>
        <fullName evidence="4 8">Sucrose-6-phosphate hydrolase</fullName>
        <ecNumber evidence="3 8">3.2.1.26</ecNumber>
    </recommendedName>
    <alternativeName>
        <fullName evidence="7 9">Invertase</fullName>
    </alternativeName>
</protein>
<comment type="catalytic activity">
    <reaction evidence="8">
        <text>Hydrolysis of terminal non-reducing beta-D-fructofuranoside residues in beta-D-fructofuranosides.</text>
        <dbReference type="EC" id="3.2.1.26"/>
    </reaction>
</comment>
<sequence length="488" mass="56643">MEWTRENRYKRIEEVSQETLSSLKMKVESCQWRQTFHIQPPTGLLNDPNGFSYFNGEYHLFYQWFPLGPVHGLKYWYHTKSTDLVHWENVGVAIKPNKEFDSHGAYSGSGIVKDDKLYLMYTGNTRDENWVRKPYQAMAMLDKEGKITKYPTPVISEVPIGYTDHFRDPKVWELNGTYYAVIGAQRLDESGCVVLYESKDLLSWDFLGEVETDLKQFGYMWECPDYFELDDKGILLFSPQGLEPEGDRYHNIYQSGYLVGETLDIEQRRFTHKKFHELDRGFDFYAPQTMKAPDGRRLLVGWMGLPEIEYPTDENGWAHCLTIPRELQLKDDRLIQKPVAELTKSRKEKSGFAKTIHHDVQNELTGTHFELICELQDMSAASFGIEFRASAEEKTVLEYNKEENKIKLDRSLSGKSFGEEFGTSRSCLINGDVKKIQLFVDTSSVEIFINDGEEVFTSRIFPKPESDEIRFYVNGGHATVTVEKWDLI</sequence>
<dbReference type="PANTHER" id="PTHR43101">
    <property type="entry name" value="BETA-FRUCTOSIDASE"/>
    <property type="match status" value="1"/>
</dbReference>
<evidence type="ECO:0000256" key="5">
    <source>
        <dbReference type="ARBA" id="ARBA00022801"/>
    </source>
</evidence>
<keyword evidence="9" id="KW-0963">Cytoplasm</keyword>
<keyword evidence="5 8" id="KW-0378">Hydrolase</keyword>
<dbReference type="GO" id="GO:0004564">
    <property type="term" value="F:beta-fructofuranosidase activity"/>
    <property type="evidence" value="ECO:0007669"/>
    <property type="project" value="UniProtKB-EC"/>
</dbReference>
<comment type="subcellular location">
    <subcellularLocation>
        <location evidence="9">Cytoplasm</location>
    </subcellularLocation>
</comment>
<evidence type="ECO:0000256" key="6">
    <source>
        <dbReference type="ARBA" id="ARBA00023295"/>
    </source>
</evidence>